<dbReference type="GO" id="GO:0005886">
    <property type="term" value="C:plasma membrane"/>
    <property type="evidence" value="ECO:0007669"/>
    <property type="project" value="TreeGrafter"/>
</dbReference>
<dbReference type="PANTHER" id="PTHR32309:SF13">
    <property type="entry name" value="FERRIC ENTEROBACTIN TRANSPORT PROTEIN FEPE"/>
    <property type="match status" value="1"/>
</dbReference>
<dbReference type="InterPro" id="IPR050445">
    <property type="entry name" value="Bact_polysacc_biosynth/exp"/>
</dbReference>
<evidence type="ECO:0000256" key="2">
    <source>
        <dbReference type="ARBA" id="ARBA00011903"/>
    </source>
</evidence>
<protein>
    <recommendedName>
        <fullName evidence="2">non-specific protein-tyrosine kinase</fullName>
        <ecNumber evidence="2">2.7.10.2</ecNumber>
    </recommendedName>
</protein>
<reference evidence="11 12" key="1">
    <citation type="journal article" date="2016" name="Nat. Commun.">
        <title>Thousands of microbial genomes shed light on interconnected biogeochemical processes in an aquifer system.</title>
        <authorList>
            <person name="Anantharaman K."/>
            <person name="Brown C.T."/>
            <person name="Hug L.A."/>
            <person name="Sharon I."/>
            <person name="Castelle C.J."/>
            <person name="Probst A.J."/>
            <person name="Thomas B.C."/>
            <person name="Singh A."/>
            <person name="Wilkins M.J."/>
            <person name="Karaoz U."/>
            <person name="Brodie E.L."/>
            <person name="Williams K.H."/>
            <person name="Hubbard S.S."/>
            <person name="Banfield J.F."/>
        </authorList>
    </citation>
    <scope>NUCLEOTIDE SEQUENCE [LARGE SCALE GENOMIC DNA]</scope>
</reference>
<evidence type="ECO:0000256" key="1">
    <source>
        <dbReference type="ARBA" id="ARBA00007316"/>
    </source>
</evidence>
<dbReference type="AlphaFoldDB" id="A0A1F6UMP7"/>
<evidence type="ECO:0000256" key="5">
    <source>
        <dbReference type="ARBA" id="ARBA00022777"/>
    </source>
</evidence>
<dbReference type="Proteomes" id="UP000177950">
    <property type="component" value="Unassembled WGS sequence"/>
</dbReference>
<dbReference type="Gene3D" id="3.40.50.300">
    <property type="entry name" value="P-loop containing nucleotide triphosphate hydrolases"/>
    <property type="match status" value="1"/>
</dbReference>
<comment type="similarity">
    <text evidence="1">Belongs to the CpsD/CapB family.</text>
</comment>
<feature type="region of interest" description="Disordered" evidence="9">
    <location>
        <begin position="1"/>
        <end position="24"/>
    </location>
</feature>
<dbReference type="InterPro" id="IPR025669">
    <property type="entry name" value="AAA_dom"/>
</dbReference>
<dbReference type="EC" id="2.7.10.2" evidence="2"/>
<evidence type="ECO:0000256" key="6">
    <source>
        <dbReference type="ARBA" id="ARBA00022840"/>
    </source>
</evidence>
<evidence type="ECO:0000313" key="12">
    <source>
        <dbReference type="Proteomes" id="UP000177950"/>
    </source>
</evidence>
<evidence type="ECO:0000313" key="11">
    <source>
        <dbReference type="EMBL" id="OGI58649.1"/>
    </source>
</evidence>
<sequence length="253" mass="27952">MTQRVNSRAEIARMQESSPISDAERAQNKIIHSEMTDGRVLNAFRELRTKIVQKSFNGNGVIMVTGVGFGDGTSFVARNLAAAFALDESKTALLLDCNFKHPQVSPANAKPANGRLGLTDYLESDEIQVNNIIHQAGIDRLRLIPSGAHCEVPAEYFTSVRMSKLLTQLKQRYSERYVILDTPPITESADTTIVAAMCDHVLLVVPYGKVTPTQVEAAVKAVDKNKLLGVVFNNEPQLPSPGFWKSFWRRKPA</sequence>
<dbReference type="CDD" id="cd05387">
    <property type="entry name" value="BY-kinase"/>
    <property type="match status" value="1"/>
</dbReference>
<dbReference type="Pfam" id="PF13614">
    <property type="entry name" value="AAA_31"/>
    <property type="match status" value="1"/>
</dbReference>
<comment type="caution">
    <text evidence="11">The sequence shown here is derived from an EMBL/GenBank/DDBJ whole genome shotgun (WGS) entry which is preliminary data.</text>
</comment>
<dbReference type="InterPro" id="IPR005702">
    <property type="entry name" value="Wzc-like_C"/>
</dbReference>
<keyword evidence="4" id="KW-0547">Nucleotide-binding</keyword>
<dbReference type="PANTHER" id="PTHR32309">
    <property type="entry name" value="TYROSINE-PROTEIN KINASE"/>
    <property type="match status" value="1"/>
</dbReference>
<keyword evidence="6" id="KW-0067">ATP-binding</keyword>
<proteinExistence type="inferred from homology"/>
<evidence type="ECO:0000256" key="3">
    <source>
        <dbReference type="ARBA" id="ARBA00022679"/>
    </source>
</evidence>
<evidence type="ECO:0000256" key="8">
    <source>
        <dbReference type="ARBA" id="ARBA00051245"/>
    </source>
</evidence>
<dbReference type="GO" id="GO:0004713">
    <property type="term" value="F:protein tyrosine kinase activity"/>
    <property type="evidence" value="ECO:0007669"/>
    <property type="project" value="TreeGrafter"/>
</dbReference>
<gene>
    <name evidence="11" type="ORF">A2V58_08230</name>
</gene>
<feature type="domain" description="AAA" evidence="10">
    <location>
        <begin position="70"/>
        <end position="207"/>
    </location>
</feature>
<dbReference type="SUPFAM" id="SSF52540">
    <property type="entry name" value="P-loop containing nucleoside triphosphate hydrolases"/>
    <property type="match status" value="1"/>
</dbReference>
<accession>A0A1F6UMP7</accession>
<dbReference type="EMBL" id="MFSV01000063">
    <property type="protein sequence ID" value="OGI58649.1"/>
    <property type="molecule type" value="Genomic_DNA"/>
</dbReference>
<keyword evidence="3" id="KW-0808">Transferase</keyword>
<evidence type="ECO:0000256" key="9">
    <source>
        <dbReference type="SAM" id="MobiDB-lite"/>
    </source>
</evidence>
<keyword evidence="7" id="KW-0829">Tyrosine-protein kinase</keyword>
<evidence type="ECO:0000256" key="4">
    <source>
        <dbReference type="ARBA" id="ARBA00022741"/>
    </source>
</evidence>
<name>A0A1F6UMP7_9PROT</name>
<dbReference type="InterPro" id="IPR027417">
    <property type="entry name" value="P-loop_NTPase"/>
</dbReference>
<keyword evidence="5" id="KW-0418">Kinase</keyword>
<organism evidence="11 12">
    <name type="scientific">Candidatus Muproteobacteria bacterium RBG_19FT_COMBO_61_10</name>
    <dbReference type="NCBI Taxonomy" id="1817761"/>
    <lineage>
        <taxon>Bacteria</taxon>
        <taxon>Pseudomonadati</taxon>
        <taxon>Pseudomonadota</taxon>
        <taxon>Candidatus Muproteobacteria</taxon>
    </lineage>
</organism>
<evidence type="ECO:0000259" key="10">
    <source>
        <dbReference type="Pfam" id="PF13614"/>
    </source>
</evidence>
<comment type="catalytic activity">
    <reaction evidence="8">
        <text>L-tyrosyl-[protein] + ATP = O-phospho-L-tyrosyl-[protein] + ADP + H(+)</text>
        <dbReference type="Rhea" id="RHEA:10596"/>
        <dbReference type="Rhea" id="RHEA-COMP:10136"/>
        <dbReference type="Rhea" id="RHEA-COMP:20101"/>
        <dbReference type="ChEBI" id="CHEBI:15378"/>
        <dbReference type="ChEBI" id="CHEBI:30616"/>
        <dbReference type="ChEBI" id="CHEBI:46858"/>
        <dbReference type="ChEBI" id="CHEBI:61978"/>
        <dbReference type="ChEBI" id="CHEBI:456216"/>
        <dbReference type="EC" id="2.7.10.2"/>
    </reaction>
</comment>
<evidence type="ECO:0000256" key="7">
    <source>
        <dbReference type="ARBA" id="ARBA00023137"/>
    </source>
</evidence>